<sequence length="284" mass="29982">MPDPTCDVQLEALAGVIQARLVGARVGSCASVVLYAPPYKEAATRCPMLYAYRASEKLERWGTAAKIGRTASVRLLYVLGPTGGQRLEAAAYLLSWAVQMITDAIISAADAGYESGAKLETLAAIEELTIDAVEYNLDLEMPQVEFTVRMRHKWTRTPADSVPLEEIRGSLNMNVELDPVSWPYAPGLLLTITPRVLGASLVIESGAAFAVVVVVNAEGQPEIAATAVVGSTKLSDLADAIAGDITAAALMVVSGDEGILLAAPSPPVVYAPSRAITRQVSETD</sequence>
<accession>A0A6H1ZID0</accession>
<dbReference type="EMBL" id="MT144650">
    <property type="protein sequence ID" value="QJH96412.1"/>
    <property type="molecule type" value="Genomic_DNA"/>
</dbReference>
<evidence type="ECO:0000313" key="1">
    <source>
        <dbReference type="EMBL" id="QJA47232.1"/>
    </source>
</evidence>
<proteinExistence type="predicted"/>
<dbReference type="EMBL" id="MT144036">
    <property type="protein sequence ID" value="QJA47232.1"/>
    <property type="molecule type" value="Genomic_DNA"/>
</dbReference>
<dbReference type="AlphaFoldDB" id="A0A6H1ZID0"/>
<name>A0A6H1ZID0_9ZZZZ</name>
<reference evidence="1" key="1">
    <citation type="submission" date="2020-03" db="EMBL/GenBank/DDBJ databases">
        <title>The deep terrestrial virosphere.</title>
        <authorList>
            <person name="Holmfeldt K."/>
            <person name="Nilsson E."/>
            <person name="Simone D."/>
            <person name="Lopez-Fernandez M."/>
            <person name="Wu X."/>
            <person name="de Brujin I."/>
            <person name="Lundin D."/>
            <person name="Andersson A."/>
            <person name="Bertilsson S."/>
            <person name="Dopson M."/>
        </authorList>
    </citation>
    <scope>NUCLEOTIDE SEQUENCE</scope>
    <source>
        <strain evidence="1">TM448A00624</strain>
        <strain evidence="2">TM448B00723</strain>
    </source>
</reference>
<protein>
    <submittedName>
        <fullName evidence="1">Uncharacterized protein</fullName>
    </submittedName>
</protein>
<evidence type="ECO:0000313" key="2">
    <source>
        <dbReference type="EMBL" id="QJH96412.1"/>
    </source>
</evidence>
<organism evidence="1">
    <name type="scientific">viral metagenome</name>
    <dbReference type="NCBI Taxonomy" id="1070528"/>
    <lineage>
        <taxon>unclassified sequences</taxon>
        <taxon>metagenomes</taxon>
        <taxon>organismal metagenomes</taxon>
    </lineage>
</organism>
<gene>
    <name evidence="1" type="ORF">TM448A00624_0011</name>
    <name evidence="2" type="ORF">TM448B00723_0015</name>
</gene>